<dbReference type="AlphaFoldDB" id="A0A915ITM3"/>
<sequence length="186" mass="20803">MHESIKTNLQKAATISNAYFDKKAHARDLTINDFILLTNTQKANIIQSDFIGRFIVTDSARISENVLTIDLLDAPGRPQIVSTLCLKPFIPGLTKDIFISEIAPGCLRAALAAQPTLKFVGYTLVSFDKESIMADDMKQFKFTIPMPATPRHQATRAMFNLRFPAEPCSCLKLSLQRRKIGLRYSP</sequence>
<reference evidence="2" key="1">
    <citation type="submission" date="2022-11" db="UniProtKB">
        <authorList>
            <consortium name="WormBaseParasite"/>
        </authorList>
    </citation>
    <scope>IDENTIFICATION</scope>
</reference>
<organism evidence="1 2">
    <name type="scientific">Romanomermis culicivorax</name>
    <name type="common">Nematode worm</name>
    <dbReference type="NCBI Taxonomy" id="13658"/>
    <lineage>
        <taxon>Eukaryota</taxon>
        <taxon>Metazoa</taxon>
        <taxon>Ecdysozoa</taxon>
        <taxon>Nematoda</taxon>
        <taxon>Enoplea</taxon>
        <taxon>Dorylaimia</taxon>
        <taxon>Mermithida</taxon>
        <taxon>Mermithoidea</taxon>
        <taxon>Mermithidae</taxon>
        <taxon>Romanomermis</taxon>
    </lineage>
</organism>
<protein>
    <submittedName>
        <fullName evidence="2">Uncharacterized protein</fullName>
    </submittedName>
</protein>
<dbReference type="Proteomes" id="UP000887565">
    <property type="component" value="Unplaced"/>
</dbReference>
<evidence type="ECO:0000313" key="1">
    <source>
        <dbReference type="Proteomes" id="UP000887565"/>
    </source>
</evidence>
<proteinExistence type="predicted"/>
<evidence type="ECO:0000313" key="2">
    <source>
        <dbReference type="WBParaSite" id="nRc.2.0.1.t17171-RA"/>
    </source>
</evidence>
<accession>A0A915ITM3</accession>
<dbReference type="WBParaSite" id="nRc.2.0.1.t17171-RA">
    <property type="protein sequence ID" value="nRc.2.0.1.t17171-RA"/>
    <property type="gene ID" value="nRc.2.0.1.g17171"/>
</dbReference>
<keyword evidence="1" id="KW-1185">Reference proteome</keyword>
<name>A0A915ITM3_ROMCU</name>